<comment type="caution">
    <text evidence="1">The sequence shown here is derived from an EMBL/GenBank/DDBJ whole genome shotgun (WGS) entry which is preliminary data.</text>
</comment>
<dbReference type="EMBL" id="CPXJ01000032">
    <property type="protein sequence ID" value="CND98099.1"/>
    <property type="molecule type" value="Genomic_DNA"/>
</dbReference>
<dbReference type="Proteomes" id="UP000041601">
    <property type="component" value="Unassembled WGS sequence"/>
</dbReference>
<gene>
    <name evidence="1" type="ORF">ERS137959_02718</name>
</gene>
<organism evidence="1 2">
    <name type="scientific">Yersinia enterocolitica</name>
    <dbReference type="NCBI Taxonomy" id="630"/>
    <lineage>
        <taxon>Bacteria</taxon>
        <taxon>Pseudomonadati</taxon>
        <taxon>Pseudomonadota</taxon>
        <taxon>Gammaproteobacteria</taxon>
        <taxon>Enterobacterales</taxon>
        <taxon>Yersiniaceae</taxon>
        <taxon>Yersinia</taxon>
    </lineage>
</organism>
<sequence>MPNKLKDRLSYLKDARAYKRWLKKNHFMEYLNDETYREVVSITLIKDGPEQYPCYVISMCVSCNYQESEPFFIYSDDLTDMAATIQRATAAEGNADAE</sequence>
<name>A0ABM9S229_YEREN</name>
<reference evidence="1 2" key="1">
    <citation type="submission" date="2015-03" db="EMBL/GenBank/DDBJ databases">
        <authorList>
            <consortium name="Pathogen Informatics"/>
            <person name="Murphy D."/>
        </authorList>
    </citation>
    <scope>NUCLEOTIDE SEQUENCE [LARGE SCALE GENOMIC DNA]</scope>
    <source>
        <strain evidence="1 2">IP05342</strain>
    </source>
</reference>
<evidence type="ECO:0000313" key="1">
    <source>
        <dbReference type="EMBL" id="CND98099.1"/>
    </source>
</evidence>
<proteinExistence type="predicted"/>
<accession>A0ABM9S229</accession>
<keyword evidence="2" id="KW-1185">Reference proteome</keyword>
<protein>
    <recommendedName>
        <fullName evidence="3">Phage protein</fullName>
    </recommendedName>
</protein>
<evidence type="ECO:0008006" key="3">
    <source>
        <dbReference type="Google" id="ProtNLM"/>
    </source>
</evidence>
<evidence type="ECO:0000313" key="2">
    <source>
        <dbReference type="Proteomes" id="UP000041601"/>
    </source>
</evidence>
<dbReference type="RefSeq" id="WP_050156423.1">
    <property type="nucleotide sequence ID" value="NZ_CPXJ01000032.1"/>
</dbReference>